<protein>
    <submittedName>
        <fullName evidence="1">Uncharacterized protein</fullName>
    </submittedName>
</protein>
<dbReference type="EMBL" id="LAZR01049692">
    <property type="protein sequence ID" value="KKK89047.1"/>
    <property type="molecule type" value="Genomic_DNA"/>
</dbReference>
<comment type="caution">
    <text evidence="1">The sequence shown here is derived from an EMBL/GenBank/DDBJ whole genome shotgun (WGS) entry which is preliminary data.</text>
</comment>
<name>A0A0F8Z5J4_9ZZZZ</name>
<gene>
    <name evidence="1" type="ORF">LCGC14_2737050</name>
</gene>
<evidence type="ECO:0000313" key="1">
    <source>
        <dbReference type="EMBL" id="KKK89047.1"/>
    </source>
</evidence>
<dbReference type="AlphaFoldDB" id="A0A0F8Z5J4"/>
<reference evidence="1" key="1">
    <citation type="journal article" date="2015" name="Nature">
        <title>Complex archaea that bridge the gap between prokaryotes and eukaryotes.</title>
        <authorList>
            <person name="Spang A."/>
            <person name="Saw J.H."/>
            <person name="Jorgensen S.L."/>
            <person name="Zaremba-Niedzwiedzka K."/>
            <person name="Martijn J."/>
            <person name="Lind A.E."/>
            <person name="van Eijk R."/>
            <person name="Schleper C."/>
            <person name="Guy L."/>
            <person name="Ettema T.J."/>
        </authorList>
    </citation>
    <scope>NUCLEOTIDE SEQUENCE</scope>
</reference>
<organism evidence="1">
    <name type="scientific">marine sediment metagenome</name>
    <dbReference type="NCBI Taxonomy" id="412755"/>
    <lineage>
        <taxon>unclassified sequences</taxon>
        <taxon>metagenomes</taxon>
        <taxon>ecological metagenomes</taxon>
    </lineage>
</organism>
<sequence>MQRRTRRTRLDIDALKNKFKETCCFKDTPIPTKDVYEMMGFNYSDVNQRQQLYRYIHIWVAESINELNFKIPSELPLEAKKIIYKRFLEKCWLEKKPFGFFNHGVFYTPKEFEQYEALLNRYTIALLFGFFTKLGEMSDRGMKLNGKVFAESVLDTVDTIVKRLEISEEDLNEIKKLGLEREQYIGDLLEKQDSQDEDLEE</sequence>
<accession>A0A0F8Z5J4</accession>
<proteinExistence type="predicted"/>